<name>A0ABS9S1N1_9GAMM</name>
<evidence type="ECO:0000256" key="1">
    <source>
        <dbReference type="SAM" id="Coils"/>
    </source>
</evidence>
<comment type="caution">
    <text evidence="2">The sequence shown here is derived from an EMBL/GenBank/DDBJ whole genome shotgun (WGS) entry which is preliminary data.</text>
</comment>
<reference evidence="2 3" key="1">
    <citation type="submission" date="2022-03" db="EMBL/GenBank/DDBJ databases">
        <title>Genomic signatures underlying metal tolerance in selected Arctic bacterial isolates.</title>
        <authorList>
            <person name="Thomas F.A."/>
            <person name="Venkatachalam S."/>
            <person name="Krishnan K.P."/>
        </authorList>
    </citation>
    <scope>NUCLEOTIDE SEQUENCE [LARGE SCALE GENOMIC DNA]</scope>
    <source>
        <strain evidence="2 3">HM116</strain>
    </source>
</reference>
<evidence type="ECO:0000313" key="3">
    <source>
        <dbReference type="Proteomes" id="UP001320609"/>
    </source>
</evidence>
<accession>A0ABS9S1N1</accession>
<keyword evidence="1" id="KW-0175">Coiled coil</keyword>
<protein>
    <submittedName>
        <fullName evidence="2">Uncharacterized protein</fullName>
    </submittedName>
</protein>
<sequence length="281" mass="32255">MSINNNSKIYDILIHIGCGATPKIEEYRALAKQIWLIDADSQAVAILQEENQTIEDVNILYALVDTEKRTGTFYRYSLGWANSLTPVDESIFRLYPGLKSLENQQQLTTPIDEIIKQCLLRGPSVSSILLLDVGEQNDNLLQAMEEKGVVGLLELVLVLPAHRSVQPVNVPPGLHIRATTPTGLSLPRNTYVLKRHPLLQELQHYKAQVKKFKKTLEQNQEKLTERDKQLADCIKQRDEEKQKVNVLVKELDLIKEQVEKKMYQTEEQLYLMKKILIEEKE</sequence>
<gene>
    <name evidence="2" type="ORF">MLE19_01555</name>
</gene>
<evidence type="ECO:0000313" key="2">
    <source>
        <dbReference type="EMBL" id="MCH4810006.1"/>
    </source>
</evidence>
<dbReference type="EMBL" id="JAKVTW010000001">
    <property type="protein sequence ID" value="MCH4810006.1"/>
    <property type="molecule type" value="Genomic_DNA"/>
</dbReference>
<organism evidence="2 3">
    <name type="scientific">Vreelandella neptunia</name>
    <dbReference type="NCBI Taxonomy" id="115551"/>
    <lineage>
        <taxon>Bacteria</taxon>
        <taxon>Pseudomonadati</taxon>
        <taxon>Pseudomonadota</taxon>
        <taxon>Gammaproteobacteria</taxon>
        <taxon>Oceanospirillales</taxon>
        <taxon>Halomonadaceae</taxon>
        <taxon>Vreelandella</taxon>
    </lineage>
</organism>
<proteinExistence type="predicted"/>
<dbReference type="RefSeq" id="WP_240716317.1">
    <property type="nucleotide sequence ID" value="NZ_JAKVTW010000001.1"/>
</dbReference>
<keyword evidence="3" id="KW-1185">Reference proteome</keyword>
<feature type="coiled-coil region" evidence="1">
    <location>
        <begin position="202"/>
        <end position="268"/>
    </location>
</feature>
<dbReference type="Proteomes" id="UP001320609">
    <property type="component" value="Unassembled WGS sequence"/>
</dbReference>